<accession>A0A8S1LJH5</accession>
<feature type="region of interest" description="Disordered" evidence="1">
    <location>
        <begin position="1"/>
        <end position="43"/>
    </location>
</feature>
<proteinExistence type="predicted"/>
<reference evidence="2" key="1">
    <citation type="submission" date="2021-01" db="EMBL/GenBank/DDBJ databases">
        <authorList>
            <consortium name="Genoscope - CEA"/>
            <person name="William W."/>
        </authorList>
    </citation>
    <scope>NUCLEOTIDE SEQUENCE</scope>
</reference>
<evidence type="ECO:0000313" key="2">
    <source>
        <dbReference type="EMBL" id="CAD8068358.1"/>
    </source>
</evidence>
<comment type="caution">
    <text evidence="2">The sequence shown here is derived from an EMBL/GenBank/DDBJ whole genome shotgun (WGS) entry which is preliminary data.</text>
</comment>
<protein>
    <submittedName>
        <fullName evidence="2">Uncharacterized protein</fullName>
    </submittedName>
</protein>
<organism evidence="2 3">
    <name type="scientific">Paramecium sonneborni</name>
    <dbReference type="NCBI Taxonomy" id="65129"/>
    <lineage>
        <taxon>Eukaryota</taxon>
        <taxon>Sar</taxon>
        <taxon>Alveolata</taxon>
        <taxon>Ciliophora</taxon>
        <taxon>Intramacronucleata</taxon>
        <taxon>Oligohymenophorea</taxon>
        <taxon>Peniculida</taxon>
        <taxon>Parameciidae</taxon>
        <taxon>Paramecium</taxon>
    </lineage>
</organism>
<sequence>MNLDQFQSTEEDWPQQSWNENEDLDFSSPPIMFGRQSHKIKDDNDINNQDYYIQIQQREEEPSEDQELNKFLENSSIPLRKKKIRKSKKIKSTTINNLYQDFFSRIIDNTESQQEILYKLQQCQKMKVLIDGLERTLMNVKQLLLLKVKTHIY</sequence>
<dbReference type="OrthoDB" id="299955at2759"/>
<dbReference type="EMBL" id="CAJJDN010000024">
    <property type="protein sequence ID" value="CAD8068358.1"/>
    <property type="molecule type" value="Genomic_DNA"/>
</dbReference>
<evidence type="ECO:0000256" key="1">
    <source>
        <dbReference type="SAM" id="MobiDB-lite"/>
    </source>
</evidence>
<name>A0A8S1LJH5_9CILI</name>
<gene>
    <name evidence="2" type="ORF">PSON_ATCC_30995.1.T0240112</name>
</gene>
<dbReference type="Proteomes" id="UP000692954">
    <property type="component" value="Unassembled WGS sequence"/>
</dbReference>
<feature type="compositionally biased region" description="Polar residues" evidence="1">
    <location>
        <begin position="1"/>
        <end position="19"/>
    </location>
</feature>
<keyword evidence="3" id="KW-1185">Reference proteome</keyword>
<evidence type="ECO:0000313" key="3">
    <source>
        <dbReference type="Proteomes" id="UP000692954"/>
    </source>
</evidence>
<dbReference type="AlphaFoldDB" id="A0A8S1LJH5"/>